<comment type="caution">
    <text evidence="9">The sequence shown here is derived from an EMBL/GenBank/DDBJ whole genome shotgun (WGS) entry which is preliminary data.</text>
</comment>
<dbReference type="PANTHER" id="PTHR13468">
    <property type="entry name" value="DEK PROTEIN"/>
    <property type="match status" value="1"/>
</dbReference>
<keyword evidence="3" id="KW-0238">DNA-binding</keyword>
<dbReference type="Pfam" id="PF08766">
    <property type="entry name" value="DEK_C"/>
    <property type="match status" value="1"/>
</dbReference>
<accession>A0A9W6XNH0</accession>
<dbReference type="CDD" id="cd05162">
    <property type="entry name" value="PWWP"/>
    <property type="match status" value="1"/>
</dbReference>
<evidence type="ECO:0000256" key="4">
    <source>
        <dbReference type="ARBA" id="ARBA00023242"/>
    </source>
</evidence>
<keyword evidence="4" id="KW-0539">Nucleus</keyword>
<evidence type="ECO:0000259" key="8">
    <source>
        <dbReference type="PROSITE" id="PS51998"/>
    </source>
</evidence>
<reference evidence="9" key="1">
    <citation type="submission" date="2023-04" db="EMBL/GenBank/DDBJ databases">
        <title>Phytophthora fragariaefolia NBRC 109709.</title>
        <authorList>
            <person name="Ichikawa N."/>
            <person name="Sato H."/>
            <person name="Tonouchi N."/>
        </authorList>
    </citation>
    <scope>NUCLEOTIDE SEQUENCE</scope>
    <source>
        <strain evidence="9">NBRC 109709</strain>
    </source>
</reference>
<comment type="subcellular location">
    <subcellularLocation>
        <location evidence="1">Nucleus</location>
    </subcellularLocation>
</comment>
<proteinExistence type="predicted"/>
<evidence type="ECO:0000256" key="2">
    <source>
        <dbReference type="ARBA" id="ARBA00022853"/>
    </source>
</evidence>
<feature type="coiled-coil region" evidence="5">
    <location>
        <begin position="403"/>
        <end position="433"/>
    </location>
</feature>
<dbReference type="PROSITE" id="PS50812">
    <property type="entry name" value="PWWP"/>
    <property type="match status" value="1"/>
</dbReference>
<dbReference type="GO" id="GO:0005634">
    <property type="term" value="C:nucleus"/>
    <property type="evidence" value="ECO:0007669"/>
    <property type="project" value="UniProtKB-SubCell"/>
</dbReference>
<dbReference type="AlphaFoldDB" id="A0A9W6XNH0"/>
<keyword evidence="5" id="KW-0175">Coiled coil</keyword>
<feature type="domain" description="PWWP" evidence="7">
    <location>
        <begin position="7"/>
        <end position="83"/>
    </location>
</feature>
<sequence length="677" mass="75947">MAEEVVPNSVGWYILEGFPWWPVYICDVTKLRPNLHLLGSGHKKILKKARDFPDDFIVVYYFGSHDLYVSKKGVLRPWDCAQKDQFLKGHPKHLAKKKGVMEDLLDAVQEAEEYLSQPEDIRLPQHMVPSDLDPTLEPPPPELVPQEADAEDDEEDEDAAEQMDVEDAEEDEDPEASDEEKKKRRKKKAAKEKKEKKEKKEREKKEKKEKKEREKKEKKEKKEREKKEKKAKKTKAKDDDGKKRKSDAASDSRNESPSKQPKTADQADVKSEAAAAKKEAGEKKLPPADMTTEALSIILEKEIRWILVNCPFEEMTTKTVRKLLEDRLHMDLRHHKASIKEGVARVIASMEEEDAGDSALTASDEPAAAPADDTKVGVKVEANETAVPVTPDADVKNEAEPAVDEMAARANELEEMKSQLEAASKNLSLALDLEPKIMDALNSLKALDSVDRDVLAVSTLQPRLVKLRARRSSKISEVVSVLVKKWNVEDLIPAPKPITKEEILSHKDKLENPETSHDELLVCLNQLGGVSLQYSLSARVVANISAAPTLYVDAPDNRSPEEDGNSACSVQITPAWVCYSVAYLASNWRVVVFAKTDSGSDPLKTLKTLNRILELHSDGADEHKVQSKQLAALEQLHSMSLNTRDIIDSKIGIAVSKLRKSRCVNVYRHDESWVNLT</sequence>
<dbReference type="InterPro" id="IPR014876">
    <property type="entry name" value="DEK_C"/>
</dbReference>
<evidence type="ECO:0000313" key="10">
    <source>
        <dbReference type="Proteomes" id="UP001165121"/>
    </source>
</evidence>
<dbReference type="InterPro" id="IPR000313">
    <property type="entry name" value="PWWP_dom"/>
</dbReference>
<dbReference type="GO" id="GO:2000779">
    <property type="term" value="P:regulation of double-strand break repair"/>
    <property type="evidence" value="ECO:0007669"/>
    <property type="project" value="TreeGrafter"/>
</dbReference>
<dbReference type="PROSITE" id="PS51998">
    <property type="entry name" value="DEK_C"/>
    <property type="match status" value="1"/>
</dbReference>
<keyword evidence="2" id="KW-0156">Chromatin regulator</keyword>
<dbReference type="EMBL" id="BSXT01001523">
    <property type="protein sequence ID" value="GMF43253.1"/>
    <property type="molecule type" value="Genomic_DNA"/>
</dbReference>
<evidence type="ECO:0000256" key="6">
    <source>
        <dbReference type="SAM" id="MobiDB-lite"/>
    </source>
</evidence>
<dbReference type="Pfam" id="PF00855">
    <property type="entry name" value="PWWP"/>
    <property type="match status" value="1"/>
</dbReference>
<feature type="compositionally biased region" description="Basic residues" evidence="6">
    <location>
        <begin position="182"/>
        <end position="191"/>
    </location>
</feature>
<dbReference type="GO" id="GO:0042393">
    <property type="term" value="F:histone binding"/>
    <property type="evidence" value="ECO:0007669"/>
    <property type="project" value="TreeGrafter"/>
</dbReference>
<dbReference type="Proteomes" id="UP001165121">
    <property type="component" value="Unassembled WGS sequence"/>
</dbReference>
<dbReference type="GO" id="GO:0003677">
    <property type="term" value="F:DNA binding"/>
    <property type="evidence" value="ECO:0007669"/>
    <property type="project" value="UniProtKB-KW"/>
</dbReference>
<evidence type="ECO:0000259" key="7">
    <source>
        <dbReference type="PROSITE" id="PS50812"/>
    </source>
</evidence>
<feature type="domain" description="DEK-C" evidence="8">
    <location>
        <begin position="293"/>
        <end position="348"/>
    </location>
</feature>
<dbReference type="PANTHER" id="PTHR13468:SF1">
    <property type="entry name" value="PROTEIN DEK"/>
    <property type="match status" value="1"/>
</dbReference>
<evidence type="ECO:0000256" key="3">
    <source>
        <dbReference type="ARBA" id="ARBA00023125"/>
    </source>
</evidence>
<dbReference type="GO" id="GO:0006325">
    <property type="term" value="P:chromatin organization"/>
    <property type="evidence" value="ECO:0007669"/>
    <property type="project" value="UniProtKB-KW"/>
</dbReference>
<evidence type="ECO:0000256" key="1">
    <source>
        <dbReference type="ARBA" id="ARBA00004123"/>
    </source>
</evidence>
<feature type="compositionally biased region" description="Basic and acidic residues" evidence="6">
    <location>
        <begin position="192"/>
        <end position="228"/>
    </location>
</feature>
<organism evidence="9 10">
    <name type="scientific">Phytophthora fragariaefolia</name>
    <dbReference type="NCBI Taxonomy" id="1490495"/>
    <lineage>
        <taxon>Eukaryota</taxon>
        <taxon>Sar</taxon>
        <taxon>Stramenopiles</taxon>
        <taxon>Oomycota</taxon>
        <taxon>Peronosporomycetes</taxon>
        <taxon>Peronosporales</taxon>
        <taxon>Peronosporaceae</taxon>
        <taxon>Phytophthora</taxon>
    </lineage>
</organism>
<dbReference type="SUPFAM" id="SSF109715">
    <property type="entry name" value="DEK C-terminal domain"/>
    <property type="match status" value="1"/>
</dbReference>
<feature type="compositionally biased region" description="Low complexity" evidence="6">
    <location>
        <begin position="358"/>
        <end position="371"/>
    </location>
</feature>
<name>A0A9W6XNH0_9STRA</name>
<feature type="compositionally biased region" description="Basic and acidic residues" evidence="6">
    <location>
        <begin position="265"/>
        <end position="286"/>
    </location>
</feature>
<protein>
    <submittedName>
        <fullName evidence="9">Unnamed protein product</fullName>
    </submittedName>
</protein>
<feature type="region of interest" description="Disordered" evidence="6">
    <location>
        <begin position="355"/>
        <end position="374"/>
    </location>
</feature>
<dbReference type="OrthoDB" id="44867at2759"/>
<evidence type="ECO:0000313" key="9">
    <source>
        <dbReference type="EMBL" id="GMF43253.1"/>
    </source>
</evidence>
<gene>
    <name evidence="9" type="ORF">Pfra01_001455600</name>
</gene>
<dbReference type="SUPFAM" id="SSF63748">
    <property type="entry name" value="Tudor/PWWP/MBT"/>
    <property type="match status" value="1"/>
</dbReference>
<feature type="compositionally biased region" description="Acidic residues" evidence="6">
    <location>
        <begin position="148"/>
        <end position="178"/>
    </location>
</feature>
<feature type="compositionally biased region" description="Basic and acidic residues" evidence="6">
    <location>
        <begin position="236"/>
        <end position="256"/>
    </location>
</feature>
<feature type="region of interest" description="Disordered" evidence="6">
    <location>
        <begin position="116"/>
        <end position="287"/>
    </location>
</feature>
<dbReference type="Gene3D" id="2.30.30.140">
    <property type="match status" value="1"/>
</dbReference>
<evidence type="ECO:0000256" key="5">
    <source>
        <dbReference type="SAM" id="Coils"/>
    </source>
</evidence>
<dbReference type="InterPro" id="IPR044198">
    <property type="entry name" value="DEK"/>
</dbReference>
<keyword evidence="10" id="KW-1185">Reference proteome</keyword>